<feature type="transmembrane region" description="Helical" evidence="23">
    <location>
        <begin position="658"/>
        <end position="681"/>
    </location>
</feature>
<dbReference type="Pfam" id="PF00560">
    <property type="entry name" value="LRR_1"/>
    <property type="match status" value="5"/>
</dbReference>
<keyword evidence="3" id="KW-1003">Cell membrane</keyword>
<dbReference type="InterPro" id="IPR001611">
    <property type="entry name" value="Leu-rich_rpt"/>
</dbReference>
<evidence type="ECO:0000256" key="5">
    <source>
        <dbReference type="ARBA" id="ARBA00022553"/>
    </source>
</evidence>
<comment type="catalytic activity">
    <reaction evidence="20">
        <text>L-threonyl-[protein] + ATP = O-phospho-L-threonyl-[protein] + ADP + H(+)</text>
        <dbReference type="Rhea" id="RHEA:46608"/>
        <dbReference type="Rhea" id="RHEA-COMP:11060"/>
        <dbReference type="Rhea" id="RHEA-COMP:11605"/>
        <dbReference type="ChEBI" id="CHEBI:15378"/>
        <dbReference type="ChEBI" id="CHEBI:30013"/>
        <dbReference type="ChEBI" id="CHEBI:30616"/>
        <dbReference type="ChEBI" id="CHEBI:61977"/>
        <dbReference type="ChEBI" id="CHEBI:456216"/>
        <dbReference type="EC" id="2.7.11.1"/>
    </reaction>
</comment>
<evidence type="ECO:0000256" key="7">
    <source>
        <dbReference type="ARBA" id="ARBA00022679"/>
    </source>
</evidence>
<evidence type="ECO:0000256" key="9">
    <source>
        <dbReference type="ARBA" id="ARBA00022729"/>
    </source>
</evidence>
<evidence type="ECO:0000256" key="21">
    <source>
        <dbReference type="ARBA" id="ARBA00048679"/>
    </source>
</evidence>
<protein>
    <recommendedName>
        <fullName evidence="2">non-specific serine/threonine protein kinase</fullName>
        <ecNumber evidence="2">2.7.11.1</ecNumber>
    </recommendedName>
</protein>
<feature type="compositionally biased region" description="Low complexity" evidence="22">
    <location>
        <begin position="1639"/>
        <end position="1648"/>
    </location>
</feature>
<evidence type="ECO:0000313" key="27">
    <source>
        <dbReference type="Proteomes" id="UP001428341"/>
    </source>
</evidence>
<organism evidence="26 27">
    <name type="scientific">Citrus x changshan-huyou</name>
    <dbReference type="NCBI Taxonomy" id="2935761"/>
    <lineage>
        <taxon>Eukaryota</taxon>
        <taxon>Viridiplantae</taxon>
        <taxon>Streptophyta</taxon>
        <taxon>Embryophyta</taxon>
        <taxon>Tracheophyta</taxon>
        <taxon>Spermatophyta</taxon>
        <taxon>Magnoliopsida</taxon>
        <taxon>eudicotyledons</taxon>
        <taxon>Gunneridae</taxon>
        <taxon>Pentapetalae</taxon>
        <taxon>rosids</taxon>
        <taxon>malvids</taxon>
        <taxon>Sapindales</taxon>
        <taxon>Rutaceae</taxon>
        <taxon>Aurantioideae</taxon>
        <taxon>Citrus</taxon>
    </lineage>
</organism>
<evidence type="ECO:0000256" key="13">
    <source>
        <dbReference type="ARBA" id="ARBA00022840"/>
    </source>
</evidence>
<evidence type="ECO:0000256" key="17">
    <source>
        <dbReference type="ARBA" id="ARBA00023157"/>
    </source>
</evidence>
<keyword evidence="9 24" id="KW-0732">Signal</keyword>
<evidence type="ECO:0000259" key="25">
    <source>
        <dbReference type="PROSITE" id="PS50011"/>
    </source>
</evidence>
<evidence type="ECO:0000256" key="14">
    <source>
        <dbReference type="ARBA" id="ARBA00022843"/>
    </source>
</evidence>
<dbReference type="Pfam" id="PF00069">
    <property type="entry name" value="Pkinase"/>
    <property type="match status" value="1"/>
</dbReference>
<keyword evidence="17" id="KW-1015">Disulfide bond</keyword>
<feature type="region of interest" description="Disordered" evidence="22">
    <location>
        <begin position="1442"/>
        <end position="1478"/>
    </location>
</feature>
<evidence type="ECO:0000256" key="6">
    <source>
        <dbReference type="ARBA" id="ARBA00022614"/>
    </source>
</evidence>
<keyword evidence="16 23" id="KW-0472">Membrane</keyword>
<keyword evidence="12" id="KW-0418">Kinase</keyword>
<keyword evidence="5" id="KW-0597">Phosphoprotein</keyword>
<feature type="chain" id="PRO_5042898782" description="non-specific serine/threonine protein kinase" evidence="24">
    <location>
        <begin position="27"/>
        <end position="1750"/>
    </location>
</feature>
<dbReference type="PROSITE" id="PS51450">
    <property type="entry name" value="LRR"/>
    <property type="match status" value="1"/>
</dbReference>
<feature type="transmembrane region" description="Helical" evidence="23">
    <location>
        <begin position="1027"/>
        <end position="1048"/>
    </location>
</feature>
<keyword evidence="18" id="KW-0675">Receptor</keyword>
<feature type="compositionally biased region" description="Acidic residues" evidence="22">
    <location>
        <begin position="1442"/>
        <end position="1460"/>
    </location>
</feature>
<keyword evidence="8 23" id="KW-0812">Transmembrane</keyword>
<dbReference type="InterPro" id="IPR000719">
    <property type="entry name" value="Prot_kinase_dom"/>
</dbReference>
<evidence type="ECO:0000256" key="15">
    <source>
        <dbReference type="ARBA" id="ARBA00022989"/>
    </source>
</evidence>
<dbReference type="FunFam" id="3.80.10.10:FF:000400">
    <property type="entry name" value="Nuclear pore complex protein NUP107"/>
    <property type="match status" value="1"/>
</dbReference>
<dbReference type="GO" id="GO:0010074">
    <property type="term" value="P:maintenance of meristem identity"/>
    <property type="evidence" value="ECO:0007669"/>
    <property type="project" value="UniProtKB-ARBA"/>
</dbReference>
<evidence type="ECO:0000256" key="3">
    <source>
        <dbReference type="ARBA" id="ARBA00022475"/>
    </source>
</evidence>
<dbReference type="SUPFAM" id="SSF56112">
    <property type="entry name" value="Protein kinase-like (PK-like)"/>
    <property type="match status" value="1"/>
</dbReference>
<dbReference type="FunFam" id="1.10.510.10:FF:001023">
    <property type="entry name" value="Os07g0541700 protein"/>
    <property type="match status" value="1"/>
</dbReference>
<dbReference type="SUPFAM" id="SSF52058">
    <property type="entry name" value="L domain-like"/>
    <property type="match status" value="1"/>
</dbReference>
<evidence type="ECO:0000256" key="16">
    <source>
        <dbReference type="ARBA" id="ARBA00023136"/>
    </source>
</evidence>
<dbReference type="EC" id="2.7.11.1" evidence="2"/>
<keyword evidence="4" id="KW-0723">Serine/threonine-protein kinase</keyword>
<dbReference type="GO" id="GO:0005886">
    <property type="term" value="C:plasma membrane"/>
    <property type="evidence" value="ECO:0007669"/>
    <property type="project" value="UniProtKB-SubCell"/>
</dbReference>
<dbReference type="PROSITE" id="PS00109">
    <property type="entry name" value="PROTEIN_KINASE_TYR"/>
    <property type="match status" value="1"/>
</dbReference>
<feature type="compositionally biased region" description="Polar residues" evidence="22">
    <location>
        <begin position="1499"/>
        <end position="1519"/>
    </location>
</feature>
<dbReference type="Proteomes" id="UP001428341">
    <property type="component" value="Unassembled WGS sequence"/>
</dbReference>
<evidence type="ECO:0000256" key="2">
    <source>
        <dbReference type="ARBA" id="ARBA00012513"/>
    </source>
</evidence>
<evidence type="ECO:0000256" key="19">
    <source>
        <dbReference type="ARBA" id="ARBA00023180"/>
    </source>
</evidence>
<evidence type="ECO:0000313" key="26">
    <source>
        <dbReference type="EMBL" id="KAK9200859.1"/>
    </source>
</evidence>
<dbReference type="InterPro" id="IPR051716">
    <property type="entry name" value="Plant_RL_S/T_kinase"/>
</dbReference>
<accession>A0AAP0M8Q0</accession>
<dbReference type="FunFam" id="3.30.200.20:FF:000309">
    <property type="entry name" value="Leucine-rich repeat receptor protein kinase MSP1"/>
    <property type="match status" value="1"/>
</dbReference>
<dbReference type="SMART" id="SM00369">
    <property type="entry name" value="LRR_TYP"/>
    <property type="match status" value="11"/>
</dbReference>
<dbReference type="InterPro" id="IPR003591">
    <property type="entry name" value="Leu-rich_rpt_typical-subtyp"/>
</dbReference>
<dbReference type="FunFam" id="3.80.10.10:FF:000095">
    <property type="entry name" value="LRR receptor-like serine/threonine-protein kinase GSO1"/>
    <property type="match status" value="1"/>
</dbReference>
<evidence type="ECO:0000256" key="22">
    <source>
        <dbReference type="SAM" id="MobiDB-lite"/>
    </source>
</evidence>
<keyword evidence="27" id="KW-1185">Reference proteome</keyword>
<dbReference type="GO" id="GO:0005524">
    <property type="term" value="F:ATP binding"/>
    <property type="evidence" value="ECO:0007669"/>
    <property type="project" value="UniProtKB-KW"/>
</dbReference>
<name>A0AAP0M8Q0_9ROSI</name>
<evidence type="ECO:0000256" key="23">
    <source>
        <dbReference type="SAM" id="Phobius"/>
    </source>
</evidence>
<dbReference type="PROSITE" id="PS50011">
    <property type="entry name" value="PROTEIN_KINASE_DOM"/>
    <property type="match status" value="1"/>
</dbReference>
<dbReference type="Pfam" id="PF13855">
    <property type="entry name" value="LRR_8"/>
    <property type="match status" value="1"/>
</dbReference>
<dbReference type="InterPro" id="IPR032675">
    <property type="entry name" value="LRR_dom_sf"/>
</dbReference>
<comment type="catalytic activity">
    <reaction evidence="21">
        <text>L-seryl-[protein] + ATP = O-phospho-L-seryl-[protein] + ADP + H(+)</text>
        <dbReference type="Rhea" id="RHEA:17989"/>
        <dbReference type="Rhea" id="RHEA-COMP:9863"/>
        <dbReference type="Rhea" id="RHEA-COMP:11604"/>
        <dbReference type="ChEBI" id="CHEBI:15378"/>
        <dbReference type="ChEBI" id="CHEBI:29999"/>
        <dbReference type="ChEBI" id="CHEBI:30616"/>
        <dbReference type="ChEBI" id="CHEBI:83421"/>
        <dbReference type="ChEBI" id="CHEBI:456216"/>
        <dbReference type="EC" id="2.7.11.1"/>
    </reaction>
</comment>
<reference evidence="26 27" key="1">
    <citation type="submission" date="2024-05" db="EMBL/GenBank/DDBJ databases">
        <title>Haplotype-resolved chromosome-level genome assembly of Huyou (Citrus changshanensis).</title>
        <authorList>
            <person name="Miao C."/>
            <person name="Chen W."/>
            <person name="Wu Y."/>
            <person name="Wang L."/>
            <person name="Zhao S."/>
            <person name="Grierson D."/>
            <person name="Xu C."/>
            <person name="Chen K."/>
        </authorList>
    </citation>
    <scope>NUCLEOTIDE SEQUENCE [LARGE SCALE GENOMIC DNA]</scope>
    <source>
        <strain evidence="26">01-14</strain>
        <tissue evidence="26">Leaf</tissue>
    </source>
</reference>
<keyword evidence="15 23" id="KW-1133">Transmembrane helix</keyword>
<proteinExistence type="predicted"/>
<dbReference type="Gene3D" id="3.80.10.10">
    <property type="entry name" value="Ribonuclease Inhibitor"/>
    <property type="match status" value="5"/>
</dbReference>
<comment type="caution">
    <text evidence="26">The sequence shown here is derived from an EMBL/GenBank/DDBJ whole genome shotgun (WGS) entry which is preliminary data.</text>
</comment>
<dbReference type="GO" id="GO:0004674">
    <property type="term" value="F:protein serine/threonine kinase activity"/>
    <property type="evidence" value="ECO:0007669"/>
    <property type="project" value="UniProtKB-KW"/>
</dbReference>
<sequence>MDSSTHIIVFSLILLLVSDFSLPVSSDSTEEARALLKWKTSLQIHSRSLLPSWTLSPVNATKKNLCAWSGIYCNHDERVVGINLTTTSLNGTLDEFSFSSFPDLLFLNLFNNELFGIIPPQISQLFKLQYLDLSAKSGKIPPEIGQLSFLSELSLYSNCLNGSIPQSLGNLSKLSLLSLYNNSLSGYIPPVIGNLISLSTLDLSSNQLIGSVPFSLGNLTNLVTLHLFNNSLSGFIPSTLGKLKRLSNLNMSMNHLSGAIPSSIGNVRNLRSLFLYSNELSGSIPKEIGNLRSLSNLDLSINRLNGVIPSSIGNLNNLSILYLYSNQLSGSIPKEIGNLKCLFDLELSMNNLTGVIPSSIGNLRNLRLLYLYRNELSGSIPQAIGNLVELVSLLLGFNYFRGPIPKSFKNLTNLVRVRMNQNNLSGNMSEAFVGTYPTLSFLDLSHNNFHGQISSDWGRFPQLGTLDFSVNNITGSIPPEIGNSSKLQVLNLSSNHIGGKIPMELGRLSSLNKLILNKNQLFGSLPPEIGTLTELEVLDLSENRLSNAIPGSLELDLSQNFLEGEIPSQICNMESLVKLNLSYNQLSGFIPNCFEDMHGLSSIDISYNRLQGPVPFSKAFRDASAEALQGNRGLCGDDKGLSSCKAFRSSRRASVKKLIIMILLPLLGVLALSIISIGLLFNSRRAKMVSQTGQSSPANASGFLSTLTLEGKITYDQIIRATNDFDEEYCIGKGAQGSLYKAKLQSEDLIAVKKFNSQLPGEKADKKEFLREITVLTEIRHRNIVKFYGFCTHARHSFLVYEYLENGSLSVILNDDTSAEELGWSRRINVIKGIAHALSYLHHDCIPPIVHRDISSKNVLLDLEYEAHVSDFGIAKFIQPDSSNWTEFAGTYGYVAPELAYTMKVTAKCDVYSFGVLALEVIKGKHPRDFLSNVSSSNPNILVNEMLDPRLPPLSVDIRGKVISIMERKVYHLAYHRLSPPSSSAKQNSDDLCKTRFTSNITDERLGNQQTISYDITIKSVVQIIQWYLSVTHVLGILHHLFLFLRWLMGLTASKSEKHWSKGPKFLKEHRSLPESLLREDDILFENIKTCVEESFGAYSAGNEHIVTQDNMQLFDMRNIRTILISCLDTLTNKGLYHIAMMLTGGLVKFEKTRRQMKRVIRESLPIFHRNRNHHCREIMLKQLSALLNDPKKFRENCFTFLTPTLQTHHATIIRILDGLEDLPYEALITMHRKLRDVGRMPQLRRHKQKRNRGYIIEQIRKMSKKMLSELGKRDELQEPLGKAMAVAGLSLKLEPGCQNSSDMGFHQFSPEIKNLQNEIVKAIWLIKTKVGASELKNLQQMLDTNADLSNKCLRTAIKKMLIEYLFECSNMDTIPKSLLKALAVINQNSRSISHRCLPGEEIEQEVECVLSVSAQMRQIVWDFLPDYELDQDFTDAYMEELEESDDGDDDDSSDGDVDNDSWQPEFGSLQSSRFPSVESDYKIEGIGESMPVYCTRPASGTQENGSSAHLTPSERVNGNSFGKIEPEDWTNVATNPHGTTSSLHFLGSRFLHGRVNMDISQGQAESSGKVFSSRSMDFFSSNFVSEDTKFFPCKPSLFRNQYLAIQEACDETSMVAYNLIGRMLEKFAQEDEVDLDSSDSSYLRGSSTQENTRGANQTSYEDVGGSDIVPMVEELMTSFSKRRRKAKTLWKCAVAALFWVDITRNSKMDGIKLLTSYYQFCKKNIAYFQCAFRASWNVLRLGLEEKVSD</sequence>
<dbReference type="Gene3D" id="3.30.200.20">
    <property type="entry name" value="Phosphorylase Kinase, domain 1"/>
    <property type="match status" value="1"/>
</dbReference>
<feature type="region of interest" description="Disordered" evidence="22">
    <location>
        <begin position="1638"/>
        <end position="1663"/>
    </location>
</feature>
<feature type="signal peptide" evidence="24">
    <location>
        <begin position="1"/>
        <end position="26"/>
    </location>
</feature>
<dbReference type="InterPro" id="IPR055414">
    <property type="entry name" value="LRR_R13L4/SHOC2-like"/>
</dbReference>
<dbReference type="SMART" id="SM00365">
    <property type="entry name" value="LRR_SD22"/>
    <property type="match status" value="6"/>
</dbReference>
<gene>
    <name evidence="26" type="ORF">WN944_016058</name>
</gene>
<feature type="region of interest" description="Disordered" evidence="22">
    <location>
        <begin position="1494"/>
        <end position="1519"/>
    </location>
</feature>
<evidence type="ECO:0000256" key="1">
    <source>
        <dbReference type="ARBA" id="ARBA00004251"/>
    </source>
</evidence>
<dbReference type="FunFam" id="3.80.10.10:FF:000775">
    <property type="entry name" value="Predicted protein"/>
    <property type="match status" value="1"/>
</dbReference>
<keyword evidence="11" id="KW-0547">Nucleotide-binding</keyword>
<dbReference type="InterPro" id="IPR008266">
    <property type="entry name" value="Tyr_kinase_AS"/>
</dbReference>
<dbReference type="FunFam" id="3.80.10.10:FF:000383">
    <property type="entry name" value="Leucine-rich repeat receptor protein kinase EMS1"/>
    <property type="match status" value="1"/>
</dbReference>
<keyword evidence="14" id="KW-0832">Ubl conjugation</keyword>
<keyword evidence="10" id="KW-0677">Repeat</keyword>
<comment type="subcellular location">
    <subcellularLocation>
        <location evidence="1">Cell membrane</location>
        <topology evidence="1">Single-pass type I membrane protein</topology>
    </subcellularLocation>
</comment>
<evidence type="ECO:0000256" key="11">
    <source>
        <dbReference type="ARBA" id="ARBA00022741"/>
    </source>
</evidence>
<dbReference type="InterPro" id="IPR013210">
    <property type="entry name" value="LRR_N_plant-typ"/>
</dbReference>
<dbReference type="InterPro" id="IPR011009">
    <property type="entry name" value="Kinase-like_dom_sf"/>
</dbReference>
<evidence type="ECO:0000256" key="24">
    <source>
        <dbReference type="SAM" id="SignalP"/>
    </source>
</evidence>
<dbReference type="PANTHER" id="PTHR48053:SF139">
    <property type="entry name" value="LRR RECEPTOR-LIKE KINASE FAMILY PROTEIN"/>
    <property type="match status" value="1"/>
</dbReference>
<dbReference type="PANTHER" id="PTHR48053">
    <property type="entry name" value="LEUCINE RICH REPEAT FAMILY PROTEIN, EXPRESSED"/>
    <property type="match status" value="1"/>
</dbReference>
<dbReference type="Pfam" id="PF23598">
    <property type="entry name" value="LRR_14"/>
    <property type="match status" value="2"/>
</dbReference>
<dbReference type="PRINTS" id="PR00019">
    <property type="entry name" value="LEURICHRPT"/>
</dbReference>
<evidence type="ECO:0000256" key="12">
    <source>
        <dbReference type="ARBA" id="ARBA00022777"/>
    </source>
</evidence>
<keyword evidence="19" id="KW-0325">Glycoprotein</keyword>
<feature type="compositionally biased region" description="Polar residues" evidence="22">
    <location>
        <begin position="1649"/>
        <end position="1661"/>
    </location>
</feature>
<keyword evidence="6" id="KW-0433">Leucine-rich repeat</keyword>
<dbReference type="Pfam" id="PF08263">
    <property type="entry name" value="LRRNT_2"/>
    <property type="match status" value="1"/>
</dbReference>
<feature type="domain" description="Protein kinase" evidence="25">
    <location>
        <begin position="725"/>
        <end position="1018"/>
    </location>
</feature>
<dbReference type="GO" id="GO:0010082">
    <property type="term" value="P:regulation of root meristem growth"/>
    <property type="evidence" value="ECO:0007669"/>
    <property type="project" value="UniProtKB-ARBA"/>
</dbReference>
<evidence type="ECO:0000256" key="4">
    <source>
        <dbReference type="ARBA" id="ARBA00022527"/>
    </source>
</evidence>
<evidence type="ECO:0000256" key="10">
    <source>
        <dbReference type="ARBA" id="ARBA00022737"/>
    </source>
</evidence>
<evidence type="ECO:0000256" key="8">
    <source>
        <dbReference type="ARBA" id="ARBA00022692"/>
    </source>
</evidence>
<evidence type="ECO:0000256" key="20">
    <source>
        <dbReference type="ARBA" id="ARBA00047899"/>
    </source>
</evidence>
<keyword evidence="7" id="KW-0808">Transferase</keyword>
<keyword evidence="13" id="KW-0067">ATP-binding</keyword>
<evidence type="ECO:0000256" key="18">
    <source>
        <dbReference type="ARBA" id="ARBA00023170"/>
    </source>
</evidence>
<dbReference type="EMBL" id="JBCGBO010000005">
    <property type="protein sequence ID" value="KAK9200859.1"/>
    <property type="molecule type" value="Genomic_DNA"/>
</dbReference>
<dbReference type="SUPFAM" id="SSF52047">
    <property type="entry name" value="RNI-like"/>
    <property type="match status" value="1"/>
</dbReference>
<dbReference type="Gene3D" id="1.10.510.10">
    <property type="entry name" value="Transferase(Phosphotransferase) domain 1"/>
    <property type="match status" value="1"/>
</dbReference>